<dbReference type="KEGG" id="mhor:MSHOH_1652"/>
<dbReference type="RefSeq" id="WP_082089286.1">
    <property type="nucleotide sequence ID" value="NZ_CP009516.1"/>
</dbReference>
<proteinExistence type="predicted"/>
<evidence type="ECO:0000313" key="3">
    <source>
        <dbReference type="Proteomes" id="UP000033101"/>
    </source>
</evidence>
<dbReference type="SUPFAM" id="SSF53474">
    <property type="entry name" value="alpha/beta-Hydrolases"/>
    <property type="match status" value="1"/>
</dbReference>
<accession>A0A0E3WT86</accession>
<evidence type="ECO:0000313" key="2">
    <source>
        <dbReference type="EMBL" id="AKB78135.1"/>
    </source>
</evidence>
<name>A0A0E3WT86_9EURY</name>
<dbReference type="Proteomes" id="UP000033101">
    <property type="component" value="Chromosome"/>
</dbReference>
<evidence type="ECO:0000259" key="1">
    <source>
        <dbReference type="Pfam" id="PF12697"/>
    </source>
</evidence>
<dbReference type="OrthoDB" id="8468at2157"/>
<dbReference type="HOGENOM" id="CLU_046066_2_0_2"/>
<gene>
    <name evidence="2" type="ORF">MSHOH_1652</name>
</gene>
<dbReference type="EMBL" id="CP009516">
    <property type="protein sequence ID" value="AKB78135.1"/>
    <property type="molecule type" value="Genomic_DNA"/>
</dbReference>
<sequence>MTKKYLLVALSAIIFVVSIAFINAQAQPANVSRDSETLSKPNIVLVHGAWADGSSWSKVIPLLQEKGYNVTAVQIPLTSLAEDAAVTRRVLAMQSGPTILVGHSYGGAVITEAGANASNVVGLVYISAFAPDEGEVLGELNERMPAAPGMANLLPDSEGFLWIDPEAFPESFAQDVDPVQARVMAAVQKPVPASIFGEKTTQAAWKSKPSWYLISENDRIINPDLERFMAERIGAREVVSISSDHASLVSHPDEVTRLITDAANATTKC</sequence>
<keyword evidence="3" id="KW-1185">Reference proteome</keyword>
<dbReference type="Gene3D" id="3.40.50.1820">
    <property type="entry name" value="alpha/beta hydrolase"/>
    <property type="match status" value="1"/>
</dbReference>
<feature type="domain" description="AB hydrolase-1" evidence="1">
    <location>
        <begin position="43"/>
        <end position="256"/>
    </location>
</feature>
<protein>
    <submittedName>
        <fullName evidence="2">Putative signal peptide protein</fullName>
    </submittedName>
</protein>
<dbReference type="InterPro" id="IPR000073">
    <property type="entry name" value="AB_hydrolase_1"/>
</dbReference>
<dbReference type="GeneID" id="24830864"/>
<dbReference type="STRING" id="1434110.MSHOH_1652"/>
<reference evidence="2 3" key="1">
    <citation type="submission" date="2014-07" db="EMBL/GenBank/DDBJ databases">
        <title>Methanogenic archaea and the global carbon cycle.</title>
        <authorList>
            <person name="Henriksen J.R."/>
            <person name="Luke J."/>
            <person name="Reinhart S."/>
            <person name="Benedict M.N."/>
            <person name="Youngblut N.D."/>
            <person name="Metcalf M.E."/>
            <person name="Whitaker R.J."/>
            <person name="Metcalf W.W."/>
        </authorList>
    </citation>
    <scope>NUCLEOTIDE SEQUENCE [LARGE SCALE GENOMIC DNA]</scope>
    <source>
        <strain evidence="2 3">HB-1</strain>
    </source>
</reference>
<dbReference type="InterPro" id="IPR052897">
    <property type="entry name" value="Sec-Metab_Biosynth_Hydrolase"/>
</dbReference>
<dbReference type="PATRIC" id="fig|1434110.4.peg.2082"/>
<organism evidence="2 3">
    <name type="scientific">Methanosarcina horonobensis HB-1 = JCM 15518</name>
    <dbReference type="NCBI Taxonomy" id="1434110"/>
    <lineage>
        <taxon>Archaea</taxon>
        <taxon>Methanobacteriati</taxon>
        <taxon>Methanobacteriota</taxon>
        <taxon>Stenosarchaea group</taxon>
        <taxon>Methanomicrobia</taxon>
        <taxon>Methanosarcinales</taxon>
        <taxon>Methanosarcinaceae</taxon>
        <taxon>Methanosarcina</taxon>
    </lineage>
</organism>
<dbReference type="InterPro" id="IPR029058">
    <property type="entry name" value="AB_hydrolase_fold"/>
</dbReference>
<dbReference type="AlphaFoldDB" id="A0A0E3WT86"/>
<dbReference type="PANTHER" id="PTHR37017">
    <property type="entry name" value="AB HYDROLASE-1 DOMAIN-CONTAINING PROTEIN-RELATED"/>
    <property type="match status" value="1"/>
</dbReference>
<dbReference type="Pfam" id="PF12697">
    <property type="entry name" value="Abhydrolase_6"/>
    <property type="match status" value="1"/>
</dbReference>
<dbReference type="PANTHER" id="PTHR37017:SF11">
    <property type="entry name" value="ESTERASE_LIPASE_THIOESTERASE DOMAIN-CONTAINING PROTEIN"/>
    <property type="match status" value="1"/>
</dbReference>